<name>A0A084VYQ6_ANOSI</name>
<dbReference type="EMBL" id="ATLV01018389">
    <property type="status" value="NOT_ANNOTATED_CDS"/>
    <property type="molecule type" value="Genomic_DNA"/>
</dbReference>
<protein>
    <submittedName>
        <fullName evidence="1 2">Uncharacterized protein</fullName>
    </submittedName>
</protein>
<organism evidence="1">
    <name type="scientific">Anopheles sinensis</name>
    <name type="common">Mosquito</name>
    <dbReference type="NCBI Taxonomy" id="74873"/>
    <lineage>
        <taxon>Eukaryota</taxon>
        <taxon>Metazoa</taxon>
        <taxon>Ecdysozoa</taxon>
        <taxon>Arthropoda</taxon>
        <taxon>Hexapoda</taxon>
        <taxon>Insecta</taxon>
        <taxon>Pterygota</taxon>
        <taxon>Neoptera</taxon>
        <taxon>Endopterygota</taxon>
        <taxon>Diptera</taxon>
        <taxon>Nematocera</taxon>
        <taxon>Culicoidea</taxon>
        <taxon>Culicidae</taxon>
        <taxon>Anophelinae</taxon>
        <taxon>Anopheles</taxon>
    </lineage>
</organism>
<evidence type="ECO:0000313" key="2">
    <source>
        <dbReference type="EnsemblMetazoa" id="ASIC010784-PA"/>
    </source>
</evidence>
<dbReference type="EnsemblMetazoa" id="ASIC010784-RA">
    <property type="protein sequence ID" value="ASIC010784-PA"/>
    <property type="gene ID" value="ASIC010784"/>
</dbReference>
<sequence length="132" mass="14754">MSVTESRLVGESLSPASFHLERGEEVVGGRCGLPVSLTRFEGDRERLCGEGSGVRWLPIRTGNTLPFAQSVTIPTKFIHRNRSITGFCIRRVLVFGVATGGNDGEEEWLKTNDLFGVCYWLVLRIKTFRLTH</sequence>
<dbReference type="Proteomes" id="UP000030765">
    <property type="component" value="Unassembled WGS sequence"/>
</dbReference>
<reference evidence="2" key="2">
    <citation type="submission" date="2020-05" db="UniProtKB">
        <authorList>
            <consortium name="EnsemblMetazoa"/>
        </authorList>
    </citation>
    <scope>IDENTIFICATION</scope>
</reference>
<evidence type="ECO:0000313" key="1">
    <source>
        <dbReference type="EMBL" id="KFB43100.1"/>
    </source>
</evidence>
<gene>
    <name evidence="1" type="ORF">ZHAS_00010784</name>
</gene>
<reference evidence="1 3" key="1">
    <citation type="journal article" date="2014" name="BMC Genomics">
        <title>Genome sequence of Anopheles sinensis provides insight into genetics basis of mosquito competence for malaria parasites.</title>
        <authorList>
            <person name="Zhou D."/>
            <person name="Zhang D."/>
            <person name="Ding G."/>
            <person name="Shi L."/>
            <person name="Hou Q."/>
            <person name="Ye Y."/>
            <person name="Xu Y."/>
            <person name="Zhou H."/>
            <person name="Xiong C."/>
            <person name="Li S."/>
            <person name="Yu J."/>
            <person name="Hong S."/>
            <person name="Yu X."/>
            <person name="Zou P."/>
            <person name="Chen C."/>
            <person name="Chang X."/>
            <person name="Wang W."/>
            <person name="Lv Y."/>
            <person name="Sun Y."/>
            <person name="Ma L."/>
            <person name="Shen B."/>
            <person name="Zhu C."/>
        </authorList>
    </citation>
    <scope>NUCLEOTIDE SEQUENCE [LARGE SCALE GENOMIC DNA]</scope>
</reference>
<dbReference type="AlphaFoldDB" id="A0A084VYQ6"/>
<evidence type="ECO:0000313" key="3">
    <source>
        <dbReference type="Proteomes" id="UP000030765"/>
    </source>
</evidence>
<accession>A0A084VYQ6</accession>
<dbReference type="VEuPathDB" id="VectorBase:ASIC010784"/>
<proteinExistence type="predicted"/>
<dbReference type="EMBL" id="KE525231">
    <property type="protein sequence ID" value="KFB43100.1"/>
    <property type="molecule type" value="Genomic_DNA"/>
</dbReference>
<keyword evidence="3" id="KW-1185">Reference proteome</keyword>